<dbReference type="OrthoDB" id="100846at2157"/>
<dbReference type="Proteomes" id="UP000198531">
    <property type="component" value="Unassembled WGS sequence"/>
</dbReference>
<dbReference type="Gene3D" id="3.40.720.10">
    <property type="entry name" value="Alkaline Phosphatase, subunit A"/>
    <property type="match status" value="1"/>
</dbReference>
<sequence length="327" mass="37034">MLSGVLPDRYNTTNLRRLVRDPTLLAEELGNVRRSAARVLNNVRFRATHGDPFDVMAEDWDVLVLLDACRADFYREETPFSGDVETRLSRGSGTPEFLRENFRDQTFHDTVYVSSNPYVPTLQPDSFHAILPLLDEWDESRGTVLPDTLTESAVEAAAEFPDKRLVVHYMQPHTPHLGPTADRIRERVGLRGWDRYHVHDGQSKVNAGRSIWDLVQDGTVAHETMLQSYRESLQVGLESVERLVSAVDGKVVVSADHGEMLGERLVPFGPREFGHTTGLLTEPLRIVPWQVVQTDPRRDVVSDPPVESETLTEEETEQRLRALGYVE</sequence>
<keyword evidence="3" id="KW-1185">Reference proteome</keyword>
<protein>
    <recommendedName>
        <fullName evidence="4">Sulfatase</fullName>
    </recommendedName>
</protein>
<accession>A0A1I6IYP0</accession>
<reference evidence="3" key="1">
    <citation type="submission" date="2016-10" db="EMBL/GenBank/DDBJ databases">
        <authorList>
            <person name="Varghese N."/>
            <person name="Submissions S."/>
        </authorList>
    </citation>
    <scope>NUCLEOTIDE SEQUENCE [LARGE SCALE GENOMIC DNA]</scope>
    <source>
        <strain evidence="3">CGMCC 1.7736</strain>
    </source>
</reference>
<dbReference type="EMBL" id="FOYT01000005">
    <property type="protein sequence ID" value="SFR71799.1"/>
    <property type="molecule type" value="Genomic_DNA"/>
</dbReference>
<evidence type="ECO:0000313" key="2">
    <source>
        <dbReference type="EMBL" id="SFR71799.1"/>
    </source>
</evidence>
<organism evidence="2 3">
    <name type="scientific">Halogeometricum rufum</name>
    <dbReference type="NCBI Taxonomy" id="553469"/>
    <lineage>
        <taxon>Archaea</taxon>
        <taxon>Methanobacteriati</taxon>
        <taxon>Methanobacteriota</taxon>
        <taxon>Stenosarchaea group</taxon>
        <taxon>Halobacteria</taxon>
        <taxon>Halobacteriales</taxon>
        <taxon>Haloferacaceae</taxon>
        <taxon>Halogeometricum</taxon>
    </lineage>
</organism>
<evidence type="ECO:0000256" key="1">
    <source>
        <dbReference type="SAM" id="MobiDB-lite"/>
    </source>
</evidence>
<dbReference type="InterPro" id="IPR017850">
    <property type="entry name" value="Alkaline_phosphatase_core_sf"/>
</dbReference>
<evidence type="ECO:0000313" key="3">
    <source>
        <dbReference type="Proteomes" id="UP000198531"/>
    </source>
</evidence>
<dbReference type="AlphaFoldDB" id="A0A1I6IYP0"/>
<feature type="region of interest" description="Disordered" evidence="1">
    <location>
        <begin position="297"/>
        <end position="318"/>
    </location>
</feature>
<name>A0A1I6IYP0_9EURY</name>
<gene>
    <name evidence="2" type="ORF">SAMN04487947_3882</name>
</gene>
<dbReference type="SUPFAM" id="SSF53649">
    <property type="entry name" value="Alkaline phosphatase-like"/>
    <property type="match status" value="1"/>
</dbReference>
<evidence type="ECO:0008006" key="4">
    <source>
        <dbReference type="Google" id="ProtNLM"/>
    </source>
</evidence>
<proteinExistence type="predicted"/>
<dbReference type="RefSeq" id="WP_089810756.1">
    <property type="nucleotide sequence ID" value="NZ_FOYT01000005.1"/>
</dbReference>